<keyword evidence="1" id="KW-0812">Transmembrane</keyword>
<sequence>MSENLVARLVLSVVMLATAALLWWMARAAAGGRLRRNAIAGIRTASTMASDEAWLAAHRRAERPTLAAAGVAFLVGLAPALPVGDDALFAVVMVGSGAILALVVHGAVVGGRAARATSTD</sequence>
<feature type="transmembrane region" description="Helical" evidence="1">
    <location>
        <begin position="64"/>
        <end position="81"/>
    </location>
</feature>
<keyword evidence="1" id="KW-1133">Transmembrane helix</keyword>
<dbReference type="Proteomes" id="UP000620591">
    <property type="component" value="Unassembled WGS sequence"/>
</dbReference>
<feature type="transmembrane region" description="Helical" evidence="1">
    <location>
        <begin position="87"/>
        <end position="109"/>
    </location>
</feature>
<protein>
    <submittedName>
        <fullName evidence="2">SdpI family protein</fullName>
    </submittedName>
</protein>
<name>A0A8I0EVI8_9ACTN</name>
<dbReference type="AlphaFoldDB" id="A0A8I0EVI8"/>
<evidence type="ECO:0000313" key="2">
    <source>
        <dbReference type="EMBL" id="MBC9225845.1"/>
    </source>
</evidence>
<feature type="transmembrane region" description="Helical" evidence="1">
    <location>
        <begin position="6"/>
        <end position="26"/>
    </location>
</feature>
<organism evidence="2 3">
    <name type="scientific">Aeromicrobium senzhongii</name>
    <dbReference type="NCBI Taxonomy" id="2663859"/>
    <lineage>
        <taxon>Bacteria</taxon>
        <taxon>Bacillati</taxon>
        <taxon>Actinomycetota</taxon>
        <taxon>Actinomycetes</taxon>
        <taxon>Propionibacteriales</taxon>
        <taxon>Nocardioidaceae</taxon>
        <taxon>Aeromicrobium</taxon>
    </lineage>
</organism>
<dbReference type="InterPro" id="IPR025962">
    <property type="entry name" value="SdpI/YhfL"/>
</dbReference>
<dbReference type="RefSeq" id="WP_187768881.1">
    <property type="nucleotide sequence ID" value="NZ_JACTVM010000001.1"/>
</dbReference>
<accession>A0A8I0EVI8</accession>
<keyword evidence="1" id="KW-0472">Membrane</keyword>
<evidence type="ECO:0000256" key="1">
    <source>
        <dbReference type="SAM" id="Phobius"/>
    </source>
</evidence>
<gene>
    <name evidence="2" type="ORF">IBG24_05910</name>
</gene>
<evidence type="ECO:0000313" key="3">
    <source>
        <dbReference type="Proteomes" id="UP000620591"/>
    </source>
</evidence>
<reference evidence="2" key="1">
    <citation type="submission" date="2020-09" db="EMBL/GenBank/DDBJ databases">
        <title>Novel species in genus Aeromicrobium.</title>
        <authorList>
            <person name="Zhang G."/>
        </authorList>
    </citation>
    <scope>NUCLEOTIDE SEQUENCE</scope>
    <source>
        <strain evidence="2">Zg-636</strain>
    </source>
</reference>
<proteinExistence type="predicted"/>
<comment type="caution">
    <text evidence="2">The sequence shown here is derived from an EMBL/GenBank/DDBJ whole genome shotgun (WGS) entry which is preliminary data.</text>
</comment>
<dbReference type="EMBL" id="JACTVM010000001">
    <property type="protein sequence ID" value="MBC9225845.1"/>
    <property type="molecule type" value="Genomic_DNA"/>
</dbReference>
<dbReference type="Pfam" id="PF13630">
    <property type="entry name" value="SdpI"/>
    <property type="match status" value="1"/>
</dbReference>